<sequence>MGKVLFVISNEEFKQCLKKMSPELQNDDDYDFPDTPKTP</sequence>
<proteinExistence type="predicted"/>
<accession>A0A9N9IPW0</accession>
<protein>
    <submittedName>
        <fullName evidence="1">21178_t:CDS:1</fullName>
    </submittedName>
</protein>
<evidence type="ECO:0000313" key="1">
    <source>
        <dbReference type="EMBL" id="CAG8743114.1"/>
    </source>
</evidence>
<dbReference type="AlphaFoldDB" id="A0A9N9IPW0"/>
<reference evidence="1" key="1">
    <citation type="submission" date="2021-06" db="EMBL/GenBank/DDBJ databases">
        <authorList>
            <person name="Kallberg Y."/>
            <person name="Tangrot J."/>
            <person name="Rosling A."/>
        </authorList>
    </citation>
    <scope>NUCLEOTIDE SEQUENCE</scope>
    <source>
        <strain evidence="1">MA453B</strain>
    </source>
</reference>
<dbReference type="EMBL" id="CAJVPY010013849">
    <property type="protein sequence ID" value="CAG8743114.1"/>
    <property type="molecule type" value="Genomic_DNA"/>
</dbReference>
<dbReference type="Proteomes" id="UP000789405">
    <property type="component" value="Unassembled WGS sequence"/>
</dbReference>
<comment type="caution">
    <text evidence="1">The sequence shown here is derived from an EMBL/GenBank/DDBJ whole genome shotgun (WGS) entry which is preliminary data.</text>
</comment>
<organism evidence="1 2">
    <name type="scientific">Dentiscutata erythropus</name>
    <dbReference type="NCBI Taxonomy" id="1348616"/>
    <lineage>
        <taxon>Eukaryota</taxon>
        <taxon>Fungi</taxon>
        <taxon>Fungi incertae sedis</taxon>
        <taxon>Mucoromycota</taxon>
        <taxon>Glomeromycotina</taxon>
        <taxon>Glomeromycetes</taxon>
        <taxon>Diversisporales</taxon>
        <taxon>Gigasporaceae</taxon>
        <taxon>Dentiscutata</taxon>
    </lineage>
</organism>
<evidence type="ECO:0000313" key="2">
    <source>
        <dbReference type="Proteomes" id="UP000789405"/>
    </source>
</evidence>
<name>A0A9N9IPW0_9GLOM</name>
<gene>
    <name evidence="1" type="ORF">DERYTH_LOCUS16182</name>
</gene>
<keyword evidence="2" id="KW-1185">Reference proteome</keyword>